<feature type="binding site" evidence="8">
    <location>
        <position position="326"/>
    </location>
    <ligand>
        <name>Zn(2+)</name>
        <dbReference type="ChEBI" id="CHEBI:29105"/>
        <note>catalytic</note>
    </ligand>
</feature>
<dbReference type="GO" id="GO:0005178">
    <property type="term" value="F:integrin binding"/>
    <property type="evidence" value="ECO:0007669"/>
    <property type="project" value="TreeGrafter"/>
</dbReference>
<keyword evidence="8" id="KW-0862">Zinc</keyword>
<keyword evidence="8" id="KW-0479">Metal-binding</keyword>
<dbReference type="GO" id="GO:0033631">
    <property type="term" value="P:cell-cell adhesion mediated by integrin"/>
    <property type="evidence" value="ECO:0007669"/>
    <property type="project" value="TreeGrafter"/>
</dbReference>
<feature type="domain" description="Disintegrin" evidence="11">
    <location>
        <begin position="1210"/>
        <end position="1297"/>
    </location>
</feature>
<dbReference type="CDD" id="cd04269">
    <property type="entry name" value="ZnMc_adamalysin_II_like"/>
    <property type="match status" value="2"/>
</dbReference>
<comment type="caution">
    <text evidence="13">The sequence shown here is derived from an EMBL/GenBank/DDBJ whole genome shotgun (WGS) entry which is preliminary data.</text>
</comment>
<dbReference type="SMART" id="SM00608">
    <property type="entry name" value="ACR"/>
    <property type="match status" value="2"/>
</dbReference>
<dbReference type="InterPro" id="IPR006586">
    <property type="entry name" value="ADAM_Cys-rich"/>
</dbReference>
<evidence type="ECO:0000256" key="2">
    <source>
        <dbReference type="ARBA" id="ARBA00022692"/>
    </source>
</evidence>
<feature type="domain" description="Peptidase M12B" evidence="12">
    <location>
        <begin position="1004"/>
        <end position="1201"/>
    </location>
</feature>
<feature type="binding site" evidence="8">
    <location>
        <position position="330"/>
    </location>
    <ligand>
        <name>Zn(2+)</name>
        <dbReference type="ChEBI" id="CHEBI:29105"/>
        <note>catalytic</note>
    </ligand>
</feature>
<evidence type="ECO:0000256" key="6">
    <source>
        <dbReference type="PROSITE-ProRule" id="PRU00068"/>
    </source>
</evidence>
<dbReference type="SUPFAM" id="SSF55486">
    <property type="entry name" value="Metalloproteases ('zincins'), catalytic domain"/>
    <property type="match status" value="2"/>
</dbReference>
<feature type="disulfide bond" evidence="7">
    <location>
        <begin position="643"/>
        <end position="652"/>
    </location>
</feature>
<evidence type="ECO:0000256" key="8">
    <source>
        <dbReference type="PROSITE-ProRule" id="PRU00276"/>
    </source>
</evidence>
<dbReference type="PANTHER" id="PTHR11905:SF136">
    <property type="entry name" value="DISINTEGRIN AND METALLOPROTEINASE DOMAIN-CONTAINING PROTEIN 9"/>
    <property type="match status" value="1"/>
</dbReference>
<keyword evidence="7" id="KW-0245">EGF-like domain</keyword>
<proteinExistence type="predicted"/>
<evidence type="ECO:0000256" key="5">
    <source>
        <dbReference type="ARBA" id="ARBA00023157"/>
    </source>
</evidence>
<feature type="domain" description="Peptidase M12B" evidence="12">
    <location>
        <begin position="191"/>
        <end position="385"/>
    </location>
</feature>
<evidence type="ECO:0000259" key="10">
    <source>
        <dbReference type="PROSITE" id="PS50026"/>
    </source>
</evidence>
<dbReference type="PANTHER" id="PTHR11905">
    <property type="entry name" value="ADAM A DISINTEGRIN AND METALLOPROTEASE DOMAIN"/>
    <property type="match status" value="1"/>
</dbReference>
<comment type="caution">
    <text evidence="7">Lacks conserved residue(s) required for the propagation of feature annotation.</text>
</comment>
<name>A0A835NH57_9PASS</name>
<gene>
    <name evidence="14" type="ORF">IHE44_0010420</name>
    <name evidence="13" type="ORF">IHE44_005490</name>
</gene>
<evidence type="ECO:0000259" key="11">
    <source>
        <dbReference type="PROSITE" id="PS50214"/>
    </source>
</evidence>
<keyword evidence="2" id="KW-0812">Transmembrane</keyword>
<feature type="domain" description="Disintegrin" evidence="11">
    <location>
        <begin position="393"/>
        <end position="480"/>
    </location>
</feature>
<dbReference type="Pfam" id="PF08516">
    <property type="entry name" value="ADAM_CR"/>
    <property type="match status" value="2"/>
</dbReference>
<evidence type="ECO:0000313" key="13">
    <source>
        <dbReference type="EMBL" id="KAG0115747.1"/>
    </source>
</evidence>
<feature type="binding site" evidence="8">
    <location>
        <position position="336"/>
    </location>
    <ligand>
        <name>Zn(2+)</name>
        <dbReference type="ChEBI" id="CHEBI:29105"/>
        <note>catalytic</note>
    </ligand>
</feature>
<keyword evidence="15" id="KW-1185">Reference proteome</keyword>
<organism evidence="13">
    <name type="scientific">Lamprotornis superbus</name>
    <dbReference type="NCBI Taxonomy" id="245042"/>
    <lineage>
        <taxon>Eukaryota</taxon>
        <taxon>Metazoa</taxon>
        <taxon>Chordata</taxon>
        <taxon>Craniata</taxon>
        <taxon>Vertebrata</taxon>
        <taxon>Euteleostomi</taxon>
        <taxon>Archelosauria</taxon>
        <taxon>Archosauria</taxon>
        <taxon>Dinosauria</taxon>
        <taxon>Saurischia</taxon>
        <taxon>Theropoda</taxon>
        <taxon>Coelurosauria</taxon>
        <taxon>Aves</taxon>
        <taxon>Neognathae</taxon>
        <taxon>Neoaves</taxon>
        <taxon>Telluraves</taxon>
        <taxon>Australaves</taxon>
        <taxon>Passeriformes</taxon>
        <taxon>Sturnidae</taxon>
        <taxon>Lamprotornis</taxon>
    </lineage>
</organism>
<dbReference type="OrthoDB" id="5951731at2759"/>
<evidence type="ECO:0000256" key="1">
    <source>
        <dbReference type="ARBA" id="ARBA00004479"/>
    </source>
</evidence>
<accession>A0A835NH57</accession>
<keyword evidence="4" id="KW-0472">Membrane</keyword>
<dbReference type="PROSITE" id="PS50214">
    <property type="entry name" value="DISINTEGRIN_2"/>
    <property type="match status" value="2"/>
</dbReference>
<dbReference type="Pfam" id="PF01421">
    <property type="entry name" value="Reprolysin"/>
    <property type="match status" value="2"/>
</dbReference>
<keyword evidence="14" id="KW-0482">Metalloprotease</keyword>
<dbReference type="SMART" id="SM00050">
    <property type="entry name" value="DISIN"/>
    <property type="match status" value="2"/>
</dbReference>
<feature type="disulfide bond" evidence="8">
    <location>
        <begin position="1157"/>
        <end position="1162"/>
    </location>
</feature>
<evidence type="ECO:0000313" key="15">
    <source>
        <dbReference type="Proteomes" id="UP000618051"/>
    </source>
</evidence>
<dbReference type="Pfam" id="PF00200">
    <property type="entry name" value="Disintegrin"/>
    <property type="match status" value="2"/>
</dbReference>
<dbReference type="GO" id="GO:0006509">
    <property type="term" value="P:membrane protein ectodomain proteolysis"/>
    <property type="evidence" value="ECO:0007669"/>
    <property type="project" value="TreeGrafter"/>
</dbReference>
<feature type="domain" description="EGF-like" evidence="10">
    <location>
        <begin position="619"/>
        <end position="653"/>
    </location>
</feature>
<evidence type="ECO:0000256" key="3">
    <source>
        <dbReference type="ARBA" id="ARBA00022989"/>
    </source>
</evidence>
<dbReference type="GO" id="GO:0007179">
    <property type="term" value="P:transforming growth factor beta receptor signaling pathway"/>
    <property type="evidence" value="ECO:0007669"/>
    <property type="project" value="TreeGrafter"/>
</dbReference>
<feature type="disulfide bond" evidence="6">
    <location>
        <begin position="452"/>
        <end position="472"/>
    </location>
</feature>
<reference evidence="14 15" key="2">
    <citation type="journal article" date="2021" name="J. Hered.">
        <title>Feather Gene Expression Elucidates the Developmental Basis of Plumage Iridescence in African Starlings.</title>
        <authorList>
            <person name="Rubenstein D.R."/>
            <person name="Corvelo A."/>
            <person name="MacManes M.D."/>
            <person name="Maia R."/>
            <person name="Narzisi G."/>
            <person name="Rousaki A."/>
            <person name="Vandenabeele P."/>
            <person name="Shawkey M.D."/>
            <person name="Solomon J."/>
        </authorList>
    </citation>
    <scope>NUCLEOTIDE SEQUENCE [LARGE SCALE GENOMIC DNA]</scope>
    <source>
        <strain evidence="14">SS15</strain>
    </source>
</reference>
<dbReference type="GO" id="GO:0005886">
    <property type="term" value="C:plasma membrane"/>
    <property type="evidence" value="ECO:0007669"/>
    <property type="project" value="TreeGrafter"/>
</dbReference>
<comment type="subcellular location">
    <subcellularLocation>
        <location evidence="1">Membrane</location>
        <topology evidence="1">Single-pass type I membrane protein</topology>
    </subcellularLocation>
</comment>
<dbReference type="PROSITE" id="PS00427">
    <property type="entry name" value="DISINTEGRIN_1"/>
    <property type="match status" value="2"/>
</dbReference>
<dbReference type="InterPro" id="IPR001762">
    <property type="entry name" value="Disintegrin_dom"/>
</dbReference>
<keyword evidence="14" id="KW-0378">Hydrolase</keyword>
<dbReference type="InterPro" id="IPR001590">
    <property type="entry name" value="Peptidase_M12B"/>
</dbReference>
<dbReference type="EMBL" id="JADDUC010000205">
    <property type="protein sequence ID" value="KAG0115747.1"/>
    <property type="molecule type" value="Genomic_DNA"/>
</dbReference>
<dbReference type="Gene3D" id="4.10.70.10">
    <property type="entry name" value="Disintegrin domain"/>
    <property type="match status" value="2"/>
</dbReference>
<sequence>MECIFVSLTFRCFQEISLLTSYEVVTPQRLGRERREASNSSSVQDKVSYAIEIEGNEYTIHLEKNKELLPKDFTVYTYDKEGKLQLEYPDVQDHCHYQGFVEGTLDSLVAVSTCSGLRGLVTIGNVTYGIEPMDPSSGSKHILYRLDNVKKENTACGVTPEGQEREPAEGNLQPSMTQLLRRKRAVLHQTRYVELFIVVDKEKFEDFGKSETEVREHMVQLANFLDSMYIMLNIRIVLVGLEIWKHENLISTDGGAGDVLANFVQWREKNLVLRRRHDSAQLVLKKGFGGTAGMAYVGTVCSKSHAGGINVFGRISIQMFASIMAHELGHNLGMNHDDERVCHCGASSCIMSSGASGSRNFSSCSAEDFEKLTLNKGGSCLLNVPKPDETYSVPYCGNGLVDAGEECDCGSPKECESDPCCEPGSCRLRAGAECAYGDCCKNCQLLPGGTECRASTNECDLPEYCNGSSQFCQPDFTVQNGHPCHNQEAYCYNGMCQYYDAQCQDIFGSKAKAAPGICFAEVNSKGDRFGNCGFHGHDYKKCSSWNAMCGKLQCENVKAMPVFGIKPAIIQTPIGGTTCWGVDFQLGSDVPDPGMVNEGTKCGNGKICRHFQCVSASVLNYDCDVEKQCHGHGVCNNNRNCHCEAGWAPPFCESKGYGGSVDSGPPYNGKCCTSLLGYGAGIWTGLVQCCYESGGGDTTSDSCLLPGFVPSDKDTSLRNGLLVFFFLVLPLLVAAALAFARRDRLKRGCRRLMSRCHSSLQSPPPRPDTEPRDYQQRGFSRGMPYAPRPVPMDMHPNTFPVPAYPVNQHPQQTFQQPYYSPPQYPVQQPQRVPSRPPPPQQKLVPQAVPAQQKCLPQGQYFPSRPAPLPPKHQIVLFPTPCCQFSPSLLFCVHKDAVSYVLRIEGRPYTIHLQQHAFLSDDFQTYMSSEKGSLHSGSAHIEGGCHYWGYIDGFPSSAVSLSTCSGLRGLLQFENVSYGIQPLGYAAEFQHVLYRPLSAAAQSPKYLTVYVVLDKALYNYMGSDPNAVTQKIIQAFNLINNMFNPLNVTIVLSSLELWAEGDKISTAGDIDDLLQRFLQWKQLSLEPQAHNIASLLGYRHQGAFMGAAAPGEACQRDAAATVALYHGNVTLESFSVLLAQVLGHSLGMSSDSPRGCSCPGRVCIMSPEALHFSGAKAFSNCSTRAFETFLKQGRGRCLFHSPRLALSRRSGARCGNRVVEPGEQCDCGTAEECLQDRCCTSRCRLKPKARCASGLCCKNCQFRRRNSLCRPAADATCDLPELCSGSSASCPPDVYLQDGHDCGHGTGYCYRGRCQSSDLQCKKFYGRDSKNAPVGCYEEINGQRDRFGHCGFRSGHHFRPCTWRDLRCGKLICTYPSQKPFSSAAAAVIYAQVRQHLCVSVNFLNVPAWQDPLLVPPGTKCGSGR</sequence>
<protein>
    <submittedName>
        <fullName evidence="14">Disintegrin and metalloproteinase domain-containing protein 9</fullName>
    </submittedName>
</protein>
<dbReference type="SUPFAM" id="SSF57552">
    <property type="entry name" value="Blood coagulation inhibitor (disintegrin)"/>
    <property type="match status" value="2"/>
</dbReference>
<dbReference type="InterPro" id="IPR002870">
    <property type="entry name" value="Peptidase_M12B_N"/>
</dbReference>
<evidence type="ECO:0000256" key="7">
    <source>
        <dbReference type="PROSITE-ProRule" id="PRU00076"/>
    </source>
</evidence>
<dbReference type="GO" id="GO:0004222">
    <property type="term" value="F:metalloendopeptidase activity"/>
    <property type="evidence" value="ECO:0007669"/>
    <property type="project" value="InterPro"/>
</dbReference>
<feature type="non-terminal residue" evidence="13">
    <location>
        <position position="1424"/>
    </location>
</feature>
<feature type="region of interest" description="Disordered" evidence="9">
    <location>
        <begin position="815"/>
        <end position="849"/>
    </location>
</feature>
<feature type="active site" evidence="8">
    <location>
        <position position="327"/>
    </location>
</feature>
<keyword evidence="3" id="KW-1133">Transmembrane helix</keyword>
<keyword evidence="14" id="KW-0645">Protease</keyword>
<dbReference type="PROSITE" id="PS01186">
    <property type="entry name" value="EGF_2"/>
    <property type="match status" value="1"/>
</dbReference>
<dbReference type="InterPro" id="IPR034027">
    <property type="entry name" value="Reprolysin_adamalysin"/>
</dbReference>
<feature type="disulfide bond" evidence="8">
    <location>
        <begin position="344"/>
        <end position="349"/>
    </location>
</feature>
<dbReference type="InterPro" id="IPR024079">
    <property type="entry name" value="MetalloPept_cat_dom_sf"/>
</dbReference>
<dbReference type="InterPro" id="IPR036436">
    <property type="entry name" value="Disintegrin_dom_sf"/>
</dbReference>
<reference evidence="13" key="1">
    <citation type="submission" date="2020-10" db="EMBL/GenBank/DDBJ databases">
        <title>Feather gene expression reveals the developmental basis of iridescence in African starlings.</title>
        <authorList>
            <person name="Rubenstein D.R."/>
        </authorList>
    </citation>
    <scope>NUCLEOTIDE SEQUENCE</scope>
    <source>
        <strain evidence="13">SS15</strain>
        <tissue evidence="13">Liver</tissue>
    </source>
</reference>
<keyword evidence="5 7" id="KW-1015">Disulfide bond</keyword>
<dbReference type="InterPro" id="IPR000742">
    <property type="entry name" value="EGF"/>
</dbReference>
<dbReference type="FunFam" id="3.40.390.10:FF:000002">
    <property type="entry name" value="Disintegrin and metalloproteinase domain-containing protein 22"/>
    <property type="match status" value="2"/>
</dbReference>
<dbReference type="InterPro" id="IPR018358">
    <property type="entry name" value="Disintegrin_CS"/>
</dbReference>
<dbReference type="GO" id="GO:0046872">
    <property type="term" value="F:metal ion binding"/>
    <property type="evidence" value="ECO:0007669"/>
    <property type="project" value="UniProtKB-KW"/>
</dbReference>
<dbReference type="GO" id="GO:0005615">
    <property type="term" value="C:extracellular space"/>
    <property type="evidence" value="ECO:0007669"/>
    <property type="project" value="TreeGrafter"/>
</dbReference>
<evidence type="ECO:0000313" key="14">
    <source>
        <dbReference type="EMBL" id="KAI1230034.1"/>
    </source>
</evidence>
<dbReference type="Pfam" id="PF01562">
    <property type="entry name" value="Pep_M12B_propep"/>
    <property type="match status" value="2"/>
</dbReference>
<reference evidence="14" key="3">
    <citation type="submission" date="2022-01" db="EMBL/GenBank/DDBJ databases">
        <authorList>
            <person name="Rubenstein D.R."/>
        </authorList>
    </citation>
    <scope>NUCLEOTIDE SEQUENCE</scope>
    <source>
        <strain evidence="14">SS15</strain>
        <tissue evidence="14">Liver</tissue>
    </source>
</reference>
<evidence type="ECO:0000256" key="9">
    <source>
        <dbReference type="SAM" id="MobiDB-lite"/>
    </source>
</evidence>
<evidence type="ECO:0000256" key="4">
    <source>
        <dbReference type="ARBA" id="ARBA00023136"/>
    </source>
</evidence>
<dbReference type="PROSITE" id="PS50215">
    <property type="entry name" value="ADAM_MEPRO"/>
    <property type="match status" value="2"/>
</dbReference>
<dbReference type="FunFam" id="4.10.70.10:FF:000001">
    <property type="entry name" value="Disintegrin and metalloproteinase domain-containing protein 22"/>
    <property type="match status" value="2"/>
</dbReference>
<dbReference type="Proteomes" id="UP000618051">
    <property type="component" value="Unassembled WGS sequence"/>
</dbReference>
<dbReference type="EMBL" id="JADDUC020000032">
    <property type="protein sequence ID" value="KAI1230034.1"/>
    <property type="molecule type" value="Genomic_DNA"/>
</dbReference>
<dbReference type="PROSITE" id="PS50026">
    <property type="entry name" value="EGF_3"/>
    <property type="match status" value="1"/>
</dbReference>
<feature type="region of interest" description="Disordered" evidence="9">
    <location>
        <begin position="756"/>
        <end position="783"/>
    </location>
</feature>
<evidence type="ECO:0000259" key="12">
    <source>
        <dbReference type="PROSITE" id="PS50215"/>
    </source>
</evidence>
<dbReference type="Gene3D" id="3.40.390.10">
    <property type="entry name" value="Collagenase (Catalytic Domain)"/>
    <property type="match status" value="2"/>
</dbReference>